<feature type="domain" description="MULE transposase" evidence="3">
    <location>
        <begin position="321"/>
        <end position="413"/>
    </location>
</feature>
<dbReference type="InterPro" id="IPR018289">
    <property type="entry name" value="MULE_transposase_dom"/>
</dbReference>
<evidence type="ECO:0000256" key="1">
    <source>
        <dbReference type="RuleBase" id="RU367018"/>
    </source>
</evidence>
<feature type="compositionally biased region" description="Basic and acidic residues" evidence="2">
    <location>
        <begin position="1"/>
        <end position="12"/>
    </location>
</feature>
<reference evidence="4" key="2">
    <citation type="submission" date="2008-12" db="EMBL/GenBank/DDBJ databases">
        <title>Improved gene annotation of the rice (Oryza sativa) genomes.</title>
        <authorList>
            <person name="Wang J."/>
            <person name="Li R."/>
            <person name="Fan W."/>
            <person name="Huang Q."/>
            <person name="Zhang J."/>
            <person name="Zhou Y."/>
            <person name="Hu Y."/>
            <person name="Zi S."/>
            <person name="Li J."/>
            <person name="Ni P."/>
            <person name="Zheng H."/>
            <person name="Zhang Y."/>
            <person name="Zhao M."/>
            <person name="Hao Q."/>
            <person name="McDermott J."/>
            <person name="Samudrala R."/>
            <person name="Kristiansen K."/>
            <person name="Wong G.K.-S."/>
        </authorList>
    </citation>
    <scope>NUCLEOTIDE SEQUENCE</scope>
</reference>
<keyword evidence="1" id="KW-0539">Nucleus</keyword>
<gene>
    <name evidence="4" type="ORF">OsJ_27071</name>
</gene>
<evidence type="ECO:0000259" key="3">
    <source>
        <dbReference type="Pfam" id="PF10551"/>
    </source>
</evidence>
<dbReference type="AlphaFoldDB" id="B9G0K9"/>
<dbReference type="EMBL" id="CM000145">
    <property type="protein sequence ID" value="EEE68576.1"/>
    <property type="molecule type" value="Genomic_DNA"/>
</dbReference>
<accession>B9G0K9</accession>
<evidence type="ECO:0000256" key="2">
    <source>
        <dbReference type="SAM" id="MobiDB-lite"/>
    </source>
</evidence>
<dbReference type="Pfam" id="PF10551">
    <property type="entry name" value="MULE"/>
    <property type="match status" value="1"/>
</dbReference>
<keyword evidence="1" id="KW-0479">Metal-binding</keyword>
<dbReference type="GO" id="GO:0006355">
    <property type="term" value="P:regulation of DNA-templated transcription"/>
    <property type="evidence" value="ECO:0007669"/>
    <property type="project" value="UniProtKB-UniRule"/>
</dbReference>
<dbReference type="GO" id="GO:0005634">
    <property type="term" value="C:nucleus"/>
    <property type="evidence" value="ECO:0007669"/>
    <property type="project" value="UniProtKB-SubCell"/>
</dbReference>
<comment type="similarity">
    <text evidence="1">Belongs to the FHY3/FAR1 family.</text>
</comment>
<comment type="subcellular location">
    <subcellularLocation>
        <location evidence="1">Nucleus</location>
    </subcellularLocation>
</comment>
<sequence length="633" mass="72314">MAHLIHQVERDFSPSSSSANRGTTPMHNATNLIDVQAPSSSGGFLDVLLSKSSGHETDLVVDVESVDNTDVAAVTVEIDEQLDEDASENDEKEKDVVCSPPIVPYIGMEFDIVEEARNKQPGIIRGKKASKKCKVSENGDNHDDEPKLIRREFECVHARKPENTTKDSAGGSSFISEENKENPPLLEGNKKKAPLLVEGKRKRPKVAKYDCKAHMAVGLRDNKWRVIAFQPKHTHPMVKRLGRRRYYRSHRHISNEDYEFLKTLHYRNIATSQILALLGDLHGDSPSFFYAARYDEDNVLKALFWVDGRTRKLYQSYKDCVFFDTTFMTNRYNMPFAPIVGINNHLQTILLGCALICDETTETFIWVFETWMQAMNGQKVGSVMTVRDKAMRAAIKKVFPGTIHRCCLWHVTTKADQQLLPVYTSKKGFREALYRCIYDSETIDQFLSDWQKMVDEYDLHGNQTLNNLWETKEMWAPVYFNTSFFPFTGTTGRSEGLNGLFKLFVHPQDSVWIFVKQYEHIIETRLDREDREGYRVETTEPRMYSRSLIEKQASQFYTTKQATLQIRDEYNGPAPSIGVPATSKLRFNALCRAMTSLASDACVNEEKYLIVSAGIQNLHAMVATPHTVETQHQ</sequence>
<dbReference type="Proteomes" id="UP000007752">
    <property type="component" value="Chromosome 8"/>
</dbReference>
<comment type="function">
    <text evidence="1">Putative transcription activator involved in regulating light control of development.</text>
</comment>
<name>B9G0K9_ORYSJ</name>
<evidence type="ECO:0000313" key="4">
    <source>
        <dbReference type="EMBL" id="EEE68576.1"/>
    </source>
</evidence>
<protein>
    <recommendedName>
        <fullName evidence="1">Protein FAR1-RELATED SEQUENCE</fullName>
    </recommendedName>
</protein>
<feature type="compositionally biased region" description="Polar residues" evidence="2">
    <location>
        <begin position="13"/>
        <end position="27"/>
    </location>
</feature>
<dbReference type="PANTHER" id="PTHR31669:SF295">
    <property type="entry name" value="PROTEIN FAR1-RELATED SEQUENCE"/>
    <property type="match status" value="1"/>
</dbReference>
<dbReference type="GO" id="GO:0008270">
    <property type="term" value="F:zinc ion binding"/>
    <property type="evidence" value="ECO:0007669"/>
    <property type="project" value="UniProtKB-UniRule"/>
</dbReference>
<dbReference type="PANTHER" id="PTHR31669">
    <property type="entry name" value="PROTEIN FAR1-RELATED SEQUENCE 10-RELATED"/>
    <property type="match status" value="1"/>
</dbReference>
<feature type="compositionally biased region" description="Polar residues" evidence="2">
    <location>
        <begin position="166"/>
        <end position="176"/>
    </location>
</feature>
<reference evidence="4" key="1">
    <citation type="journal article" date="2005" name="PLoS Biol.">
        <title>The genomes of Oryza sativa: a history of duplications.</title>
        <authorList>
            <person name="Yu J."/>
            <person name="Wang J."/>
            <person name="Lin W."/>
            <person name="Li S."/>
            <person name="Li H."/>
            <person name="Zhou J."/>
            <person name="Ni P."/>
            <person name="Dong W."/>
            <person name="Hu S."/>
            <person name="Zeng C."/>
            <person name="Zhang J."/>
            <person name="Zhang Y."/>
            <person name="Li R."/>
            <person name="Xu Z."/>
            <person name="Li S."/>
            <person name="Li X."/>
            <person name="Zheng H."/>
            <person name="Cong L."/>
            <person name="Lin L."/>
            <person name="Yin J."/>
            <person name="Geng J."/>
            <person name="Li G."/>
            <person name="Shi J."/>
            <person name="Liu J."/>
            <person name="Lv H."/>
            <person name="Li J."/>
            <person name="Wang J."/>
            <person name="Deng Y."/>
            <person name="Ran L."/>
            <person name="Shi X."/>
            <person name="Wang X."/>
            <person name="Wu Q."/>
            <person name="Li C."/>
            <person name="Ren X."/>
            <person name="Wang J."/>
            <person name="Wang X."/>
            <person name="Li D."/>
            <person name="Liu D."/>
            <person name="Zhang X."/>
            <person name="Ji Z."/>
            <person name="Zhao W."/>
            <person name="Sun Y."/>
            <person name="Zhang Z."/>
            <person name="Bao J."/>
            <person name="Han Y."/>
            <person name="Dong L."/>
            <person name="Ji J."/>
            <person name="Chen P."/>
            <person name="Wu S."/>
            <person name="Liu J."/>
            <person name="Xiao Y."/>
            <person name="Bu D."/>
            <person name="Tan J."/>
            <person name="Yang L."/>
            <person name="Ye C."/>
            <person name="Zhang J."/>
            <person name="Xu J."/>
            <person name="Zhou Y."/>
            <person name="Yu Y."/>
            <person name="Zhang B."/>
            <person name="Zhuang S."/>
            <person name="Wei H."/>
            <person name="Liu B."/>
            <person name="Lei M."/>
            <person name="Yu H."/>
            <person name="Li Y."/>
            <person name="Xu H."/>
            <person name="Wei S."/>
            <person name="He X."/>
            <person name="Fang L."/>
            <person name="Zhang Z."/>
            <person name="Zhang Y."/>
            <person name="Huang X."/>
            <person name="Su Z."/>
            <person name="Tong W."/>
            <person name="Li J."/>
            <person name="Tong Z."/>
            <person name="Li S."/>
            <person name="Ye J."/>
            <person name="Wang L."/>
            <person name="Fang L."/>
            <person name="Lei T."/>
            <person name="Chen C."/>
            <person name="Chen H."/>
            <person name="Xu Z."/>
            <person name="Li H."/>
            <person name="Huang H."/>
            <person name="Zhang F."/>
            <person name="Xu H."/>
            <person name="Li N."/>
            <person name="Zhao C."/>
            <person name="Li S."/>
            <person name="Dong L."/>
            <person name="Huang Y."/>
            <person name="Li L."/>
            <person name="Xi Y."/>
            <person name="Qi Q."/>
            <person name="Li W."/>
            <person name="Zhang B."/>
            <person name="Hu W."/>
            <person name="Zhang Y."/>
            <person name="Tian X."/>
            <person name="Jiao Y."/>
            <person name="Liang X."/>
            <person name="Jin J."/>
            <person name="Gao L."/>
            <person name="Zheng W."/>
            <person name="Hao B."/>
            <person name="Liu S."/>
            <person name="Wang W."/>
            <person name="Yuan L."/>
            <person name="Cao M."/>
            <person name="McDermott J."/>
            <person name="Samudrala R."/>
            <person name="Wang J."/>
            <person name="Wong G.K."/>
            <person name="Yang H."/>
        </authorList>
    </citation>
    <scope>NUCLEOTIDE SEQUENCE [LARGE SCALE GENOMIC DNA]</scope>
</reference>
<dbReference type="InterPro" id="IPR031052">
    <property type="entry name" value="FHY3/FAR1"/>
</dbReference>
<keyword evidence="1" id="KW-0862">Zinc</keyword>
<organism evidence="4">
    <name type="scientific">Oryza sativa subsp. japonica</name>
    <name type="common">Rice</name>
    <dbReference type="NCBI Taxonomy" id="39947"/>
    <lineage>
        <taxon>Eukaryota</taxon>
        <taxon>Viridiplantae</taxon>
        <taxon>Streptophyta</taxon>
        <taxon>Embryophyta</taxon>
        <taxon>Tracheophyta</taxon>
        <taxon>Spermatophyta</taxon>
        <taxon>Magnoliopsida</taxon>
        <taxon>Liliopsida</taxon>
        <taxon>Poales</taxon>
        <taxon>Poaceae</taxon>
        <taxon>BOP clade</taxon>
        <taxon>Oryzoideae</taxon>
        <taxon>Oryzeae</taxon>
        <taxon>Oryzinae</taxon>
        <taxon>Oryza</taxon>
        <taxon>Oryza sativa</taxon>
    </lineage>
</organism>
<proteinExistence type="inferred from homology"/>
<feature type="region of interest" description="Disordered" evidence="2">
    <location>
        <begin position="1"/>
        <end position="27"/>
    </location>
</feature>
<feature type="region of interest" description="Disordered" evidence="2">
    <location>
        <begin position="161"/>
        <end position="188"/>
    </location>
</feature>
<keyword evidence="1" id="KW-0863">Zinc-finger</keyword>